<evidence type="ECO:0000256" key="8">
    <source>
        <dbReference type="RuleBase" id="RU367110"/>
    </source>
</evidence>
<dbReference type="GO" id="GO:0008270">
    <property type="term" value="F:zinc ion binding"/>
    <property type="evidence" value="ECO:0007669"/>
    <property type="project" value="UniProtKB-KW"/>
</dbReference>
<sequence length="181" mass="21150">MFQKKRVNKLKLVDVSEDKAKKDNKNKKKLDLAINNRSKNVTIKPPTRSDIANNKKIYMDYEPLLCKEYKLKGYCGYGDTCKFIHSRDDYINENKLTKKHWKNSQESKEEERKVDVVIKKSDLCGVCKVPFDSDSTKKLIQLVCKHVFCKSCFMERLKNKKMECPECGSDSKGSMKPYRFA</sequence>
<dbReference type="InterPro" id="IPR000571">
    <property type="entry name" value="Znf_CCCH"/>
</dbReference>
<proteinExistence type="inferred from homology"/>
<dbReference type="Pfam" id="PF00642">
    <property type="entry name" value="zf-CCCH"/>
    <property type="match status" value="1"/>
</dbReference>
<dbReference type="SUPFAM" id="SSF90229">
    <property type="entry name" value="CCCH zinc finger"/>
    <property type="match status" value="1"/>
</dbReference>
<reference evidence="12" key="1">
    <citation type="submission" date="2016-11" db="EMBL/GenBank/DDBJ databases">
        <authorList>
            <person name="Guldener U."/>
        </authorList>
    </citation>
    <scope>NUCLEOTIDE SEQUENCE [LARGE SCALE GENOMIC DNA]</scope>
</reference>
<dbReference type="Gene3D" id="4.10.1000.10">
    <property type="entry name" value="Zinc finger, CCCH-type"/>
    <property type="match status" value="1"/>
</dbReference>
<evidence type="ECO:0000256" key="2">
    <source>
        <dbReference type="ARBA" id="ARBA00009161"/>
    </source>
</evidence>
<dbReference type="InterPro" id="IPR039971">
    <property type="entry name" value="CWC24-like"/>
</dbReference>
<feature type="zinc finger region" description="C3H1-type" evidence="7">
    <location>
        <begin position="60"/>
        <end position="88"/>
    </location>
</feature>
<gene>
    <name evidence="11" type="ORF">HGUI_00920</name>
</gene>
<evidence type="ECO:0000313" key="12">
    <source>
        <dbReference type="Proteomes" id="UP000183365"/>
    </source>
</evidence>
<keyword evidence="8" id="KW-0747">Spliceosome</keyword>
<dbReference type="InterPro" id="IPR013083">
    <property type="entry name" value="Znf_RING/FYVE/PHD"/>
</dbReference>
<evidence type="ECO:0000256" key="5">
    <source>
        <dbReference type="ARBA" id="ARBA00022771"/>
    </source>
</evidence>
<comment type="function">
    <text evidence="1 8">Involved in pre-mRNA splicing.</text>
</comment>
<keyword evidence="12" id="KW-1185">Reference proteome</keyword>
<dbReference type="GO" id="GO:0034247">
    <property type="term" value="P:snoRNA splicing"/>
    <property type="evidence" value="ECO:0007669"/>
    <property type="project" value="TreeGrafter"/>
</dbReference>
<evidence type="ECO:0000256" key="1">
    <source>
        <dbReference type="ARBA" id="ARBA00003777"/>
    </source>
</evidence>
<keyword evidence="5 7" id="KW-0863">Zinc-finger</keyword>
<comment type="subunit">
    <text evidence="8">Associated with the spliceosome.</text>
</comment>
<feature type="domain" description="C3H1-type" evidence="10">
    <location>
        <begin position="60"/>
        <end position="88"/>
    </location>
</feature>
<evidence type="ECO:0000256" key="7">
    <source>
        <dbReference type="PROSITE-ProRule" id="PRU00723"/>
    </source>
</evidence>
<comment type="similarity">
    <text evidence="2 8">Belongs to the CWC24 family.</text>
</comment>
<dbReference type="AlphaFoldDB" id="A0A1L0AXB4"/>
<dbReference type="GO" id="GO:0006397">
    <property type="term" value="P:mRNA processing"/>
    <property type="evidence" value="ECO:0007669"/>
    <property type="project" value="UniProtKB-KW"/>
</dbReference>
<keyword evidence="8" id="KW-0238">DNA-binding</keyword>
<keyword evidence="8" id="KW-0508">mRNA splicing</keyword>
<dbReference type="EMBL" id="FQNF01000011">
    <property type="protein sequence ID" value="SGZ38720.1"/>
    <property type="molecule type" value="Genomic_DNA"/>
</dbReference>
<protein>
    <recommendedName>
        <fullName evidence="3 8">Pre-mRNA-splicing factor CWC24</fullName>
    </recommendedName>
</protein>
<name>A0A1L0AXB4_9ASCO</name>
<evidence type="ECO:0000256" key="4">
    <source>
        <dbReference type="ARBA" id="ARBA00022723"/>
    </source>
</evidence>
<evidence type="ECO:0000259" key="10">
    <source>
        <dbReference type="PROSITE" id="PS50103"/>
    </source>
</evidence>
<dbReference type="InterPro" id="IPR001841">
    <property type="entry name" value="Znf_RING"/>
</dbReference>
<evidence type="ECO:0000313" key="11">
    <source>
        <dbReference type="EMBL" id="SGZ38720.1"/>
    </source>
</evidence>
<organism evidence="11 12">
    <name type="scientific">Hanseniaspora guilliermondii</name>
    <dbReference type="NCBI Taxonomy" id="56406"/>
    <lineage>
        <taxon>Eukaryota</taxon>
        <taxon>Fungi</taxon>
        <taxon>Dikarya</taxon>
        <taxon>Ascomycota</taxon>
        <taxon>Saccharomycotina</taxon>
        <taxon>Saccharomycetes</taxon>
        <taxon>Saccharomycodales</taxon>
        <taxon>Saccharomycodaceae</taxon>
        <taxon>Hanseniaspora</taxon>
    </lineage>
</organism>
<dbReference type="GO" id="GO:0003677">
    <property type="term" value="F:DNA binding"/>
    <property type="evidence" value="ECO:0007669"/>
    <property type="project" value="UniProtKB-UniRule"/>
</dbReference>
<dbReference type="Pfam" id="PF14634">
    <property type="entry name" value="zf-RING_5"/>
    <property type="match status" value="1"/>
</dbReference>
<keyword evidence="8" id="KW-0539">Nucleus</keyword>
<dbReference type="OrthoDB" id="25761at2759"/>
<evidence type="ECO:0000256" key="6">
    <source>
        <dbReference type="ARBA" id="ARBA00022833"/>
    </source>
</evidence>
<dbReference type="SMART" id="SM00356">
    <property type="entry name" value="ZnF_C3H1"/>
    <property type="match status" value="1"/>
</dbReference>
<dbReference type="VEuPathDB" id="FungiDB:HGUI_00920"/>
<dbReference type="Proteomes" id="UP000183365">
    <property type="component" value="Unassembled WGS sequence"/>
</dbReference>
<evidence type="ECO:0000259" key="9">
    <source>
        <dbReference type="PROSITE" id="PS50089"/>
    </source>
</evidence>
<keyword evidence="4 7" id="KW-0479">Metal-binding</keyword>
<dbReference type="InterPro" id="IPR036855">
    <property type="entry name" value="Znf_CCCH_sf"/>
</dbReference>
<dbReference type="SUPFAM" id="SSF57850">
    <property type="entry name" value="RING/U-box"/>
    <property type="match status" value="1"/>
</dbReference>
<evidence type="ECO:0000256" key="3">
    <source>
        <dbReference type="ARBA" id="ARBA00020647"/>
    </source>
</evidence>
<keyword evidence="8" id="KW-0507">mRNA processing</keyword>
<accession>A0A1L0AXB4</accession>
<keyword evidence="6 7" id="KW-0862">Zinc</keyword>
<dbReference type="PANTHER" id="PTHR12930:SF0">
    <property type="entry name" value="RING FINGER PROTEIN 113B"/>
    <property type="match status" value="1"/>
</dbReference>
<dbReference type="SMART" id="SM00184">
    <property type="entry name" value="RING"/>
    <property type="match status" value="1"/>
</dbReference>
<feature type="domain" description="RING-type" evidence="9">
    <location>
        <begin position="124"/>
        <end position="167"/>
    </location>
</feature>
<dbReference type="PANTHER" id="PTHR12930">
    <property type="entry name" value="ZINC FINGER PROTEIN 183"/>
    <property type="match status" value="1"/>
</dbReference>
<dbReference type="PROSITE" id="PS50089">
    <property type="entry name" value="ZF_RING_2"/>
    <property type="match status" value="1"/>
</dbReference>
<dbReference type="GO" id="GO:0005684">
    <property type="term" value="C:U2-type spliceosomal complex"/>
    <property type="evidence" value="ECO:0007669"/>
    <property type="project" value="TreeGrafter"/>
</dbReference>
<comment type="subcellular location">
    <subcellularLocation>
        <location evidence="8">Nucleus</location>
    </subcellularLocation>
</comment>
<dbReference type="Gene3D" id="3.30.40.10">
    <property type="entry name" value="Zinc/RING finger domain, C3HC4 (zinc finger)"/>
    <property type="match status" value="1"/>
</dbReference>
<dbReference type="PROSITE" id="PS50103">
    <property type="entry name" value="ZF_C3H1"/>
    <property type="match status" value="1"/>
</dbReference>